<evidence type="ECO:0000313" key="2">
    <source>
        <dbReference type="EMBL" id="GMI04192.1"/>
    </source>
</evidence>
<dbReference type="OrthoDB" id="206534at2759"/>
<reference evidence="2" key="1">
    <citation type="submission" date="2022-07" db="EMBL/GenBank/DDBJ databases">
        <title>Genome analysis of Parmales, a sister group of diatoms, reveals the evolutionary specialization of diatoms from phago-mixotrophs to photoautotrophs.</title>
        <authorList>
            <person name="Ban H."/>
            <person name="Sato S."/>
            <person name="Yoshikawa S."/>
            <person name="Kazumasa Y."/>
            <person name="Nakamura Y."/>
            <person name="Ichinomiya M."/>
            <person name="Saitoh K."/>
            <person name="Sato N."/>
            <person name="Blanc-Mathieu R."/>
            <person name="Endo H."/>
            <person name="Kuwata A."/>
            <person name="Ogata H."/>
        </authorList>
    </citation>
    <scope>NUCLEOTIDE SEQUENCE</scope>
</reference>
<organism evidence="2 3">
    <name type="scientific">Triparma retinervis</name>
    <dbReference type="NCBI Taxonomy" id="2557542"/>
    <lineage>
        <taxon>Eukaryota</taxon>
        <taxon>Sar</taxon>
        <taxon>Stramenopiles</taxon>
        <taxon>Ochrophyta</taxon>
        <taxon>Bolidophyceae</taxon>
        <taxon>Parmales</taxon>
        <taxon>Triparmaceae</taxon>
        <taxon>Triparma</taxon>
    </lineage>
</organism>
<feature type="compositionally biased region" description="Low complexity" evidence="1">
    <location>
        <begin position="107"/>
        <end position="125"/>
    </location>
</feature>
<name>A0A9W7CCR8_9STRA</name>
<feature type="region of interest" description="Disordered" evidence="1">
    <location>
        <begin position="107"/>
        <end position="182"/>
    </location>
</feature>
<feature type="compositionally biased region" description="Low complexity" evidence="1">
    <location>
        <begin position="385"/>
        <end position="398"/>
    </location>
</feature>
<accession>A0A9W7CCR8</accession>
<dbReference type="Proteomes" id="UP001165082">
    <property type="component" value="Unassembled WGS sequence"/>
</dbReference>
<evidence type="ECO:0000256" key="1">
    <source>
        <dbReference type="SAM" id="MobiDB-lite"/>
    </source>
</evidence>
<dbReference type="EMBL" id="BRXZ01000067">
    <property type="protein sequence ID" value="GMI04192.1"/>
    <property type="molecule type" value="Genomic_DNA"/>
</dbReference>
<feature type="region of interest" description="Disordered" evidence="1">
    <location>
        <begin position="427"/>
        <end position="454"/>
    </location>
</feature>
<comment type="caution">
    <text evidence="2">The sequence shown here is derived from an EMBL/GenBank/DDBJ whole genome shotgun (WGS) entry which is preliminary data.</text>
</comment>
<sequence length="1189" mass="131734">MSLIKVLAGLCELPSTTLSTQFPRLLKLLTVCATSGAGAYTPVLANPTETTNLRINALAVLFVAVNKVYALYQKSSNEISNVIGHTWNVSSYGKLVASLCIAGETTITPPSPSGSSSTPPSSFPSRFEDSDEEDCFDSPSHTPRARCATYPRDGENFSSPTLSSPSSSPSPTTTPLIAGTGTPTIFNGSSSLYLHNELSTIKEGEEVNISRSFDDSDILSSKRSNRENRNRTPSPSEAQTLFPIPNLDSPSMQEMELKPKPWNLKTTLDNMSEDIYKMNFMTASSSFNQKLTSTNSSTSLIKSTEGFLDKLGANLGITNYNNSANDDFAGENRSVGAKHHRKTKSVCSIDWSLSSSAGAAVAARSDTSASKASITTSGNILSSLSSSSSSDSTGSFTNLNSPVKHSRQKNPDGILSAFINAAVKTLSPKNSSDDSQKENSLPSRHPANGATSTAMKLPGFDVRLDATSSNPVRWWPYLYEVMICQWVVLLKNQQRMIEKEIIKDKCIHAACIIGKGVSVSMAPVMFDIIQISLYNICDLISCLTDACVMTRNFDKVSSRRVAREVNMKLVEFIRDFFAFLPTPDVHRMISTYFSSFLKPRSRFHKEGVSKLSVRYSTEVLNLRLDAVKILSRTTHFVEVNNLLADRWDPKYTAPTPNTTLNSLNRHPKTKAKRRHFFNNALRSVTACMEKPSYKVSRRSPLSPPHWLAGIVVDQIMDTASQRDFEVQGRAADILLKLFQNHNEEGTLRKNRNKIAVMYVPVIRMLTNHVQSLLLDDIYSSRRKKMLASLLFILQSAPQELLGALWRDLILSCKGCGRYEFLDIQLGRGESFDEAELNGETPNREFDPTLLLVFDLLSLSLRTLEYVPTDSSDEETHFNEWYSHDATSIVTASARAIVAEMILLIKPLVEKSGTPTDMSAFHVDHLHLNQPVGNYELNYSVADLALFVKSVGSVYLEGLSLNQSDGCIVDLILASVELLKAFGLKLFLVAMGDSLQDLLRVLLFHAGARRATVRVQALEFLVLLLRACWAGHGTLTKVRIPCLAVFVEVMDKVAARNAGLNGLGGEKDVIIALSPLEKSIERLQHGSVSRNLAFKSGLARFARQLMTIYKAYVAVWEIAHDIMGVHYEGIEEALFDAAMVFDRHELPHYRISWLRKLAEFHELQNRQKFAESALCRYEIYKTFEEAAKIS</sequence>
<feature type="region of interest" description="Disordered" evidence="1">
    <location>
        <begin position="385"/>
        <end position="409"/>
    </location>
</feature>
<evidence type="ECO:0000313" key="3">
    <source>
        <dbReference type="Proteomes" id="UP001165082"/>
    </source>
</evidence>
<feature type="region of interest" description="Disordered" evidence="1">
    <location>
        <begin position="218"/>
        <end position="254"/>
    </location>
</feature>
<gene>
    <name evidence="2" type="ORF">TrRE_jg1812</name>
</gene>
<feature type="compositionally biased region" description="Low complexity" evidence="1">
    <location>
        <begin position="158"/>
        <end position="176"/>
    </location>
</feature>
<feature type="non-terminal residue" evidence="2">
    <location>
        <position position="1"/>
    </location>
</feature>
<proteinExistence type="predicted"/>
<dbReference type="AlphaFoldDB" id="A0A9W7CCR8"/>
<protein>
    <submittedName>
        <fullName evidence="2">Uncharacterized protein</fullName>
    </submittedName>
</protein>
<keyword evidence="3" id="KW-1185">Reference proteome</keyword>